<evidence type="ECO:0000313" key="2">
    <source>
        <dbReference type="Proteomes" id="UP000468581"/>
    </source>
</evidence>
<reference evidence="1 2" key="1">
    <citation type="submission" date="2020-01" db="EMBL/GenBank/DDBJ databases">
        <title>Leptobacterium flavescens.</title>
        <authorList>
            <person name="Wang G."/>
        </authorList>
    </citation>
    <scope>NUCLEOTIDE SEQUENCE [LARGE SCALE GENOMIC DNA]</scope>
    <source>
        <strain evidence="1 2">KCTC 22160</strain>
    </source>
</reference>
<dbReference type="RefSeq" id="WP_163606426.1">
    <property type="nucleotide sequence ID" value="NZ_JAABOO010000002.1"/>
</dbReference>
<comment type="caution">
    <text evidence="1">The sequence shown here is derived from an EMBL/GenBank/DDBJ whole genome shotgun (WGS) entry which is preliminary data.</text>
</comment>
<protein>
    <submittedName>
        <fullName evidence="1">DUF2158 domain-containing protein</fullName>
    </submittedName>
</protein>
<gene>
    <name evidence="1" type="ORF">GWK08_08045</name>
</gene>
<evidence type="ECO:0000313" key="1">
    <source>
        <dbReference type="EMBL" id="NER13385.1"/>
    </source>
</evidence>
<dbReference type="Proteomes" id="UP000468581">
    <property type="component" value="Unassembled WGS sequence"/>
</dbReference>
<dbReference type="InterPro" id="IPR019226">
    <property type="entry name" value="DUF2158"/>
</dbReference>
<accession>A0A6P0UJB4</accession>
<name>A0A6P0UJB4_9FLAO</name>
<organism evidence="1 2">
    <name type="scientific">Leptobacterium flavescens</name>
    <dbReference type="NCBI Taxonomy" id="472055"/>
    <lineage>
        <taxon>Bacteria</taxon>
        <taxon>Pseudomonadati</taxon>
        <taxon>Bacteroidota</taxon>
        <taxon>Flavobacteriia</taxon>
        <taxon>Flavobacteriales</taxon>
        <taxon>Flavobacteriaceae</taxon>
        <taxon>Leptobacterium</taxon>
    </lineage>
</organism>
<dbReference type="EMBL" id="JAABOO010000002">
    <property type="protein sequence ID" value="NER13385.1"/>
    <property type="molecule type" value="Genomic_DNA"/>
</dbReference>
<keyword evidence="2" id="KW-1185">Reference proteome</keyword>
<proteinExistence type="predicted"/>
<dbReference type="Pfam" id="PF09926">
    <property type="entry name" value="DUF2158"/>
    <property type="match status" value="1"/>
</dbReference>
<sequence>MNELKIGDVVVSKAGGPKMTVYNISRNDVACNWFDGNELRRGGFKKDELRISE</sequence>
<dbReference type="AlphaFoldDB" id="A0A6P0UJB4"/>